<gene>
    <name evidence="1" type="ORF">BN9_105990</name>
</gene>
<reference evidence="1 2" key="1">
    <citation type="submission" date="2012-05" db="EMBL/GenBank/DDBJ databases">
        <title>Recombination and specialization in a pathogen metapopulation.</title>
        <authorList>
            <person name="Gardiner A."/>
            <person name="Kemen E."/>
            <person name="Schultz-Larsen T."/>
            <person name="MacLean D."/>
            <person name="Van Oosterhout C."/>
            <person name="Jones J.D.G."/>
        </authorList>
    </citation>
    <scope>NUCLEOTIDE SEQUENCE [LARGE SCALE GENOMIC DNA]</scope>
    <source>
        <strain evidence="1 2">Ac Nc2</strain>
    </source>
</reference>
<comment type="caution">
    <text evidence="1">The sequence shown here is derived from an EMBL/GenBank/DDBJ whole genome shotgun (WGS) entry which is preliminary data.</text>
</comment>
<evidence type="ECO:0000313" key="2">
    <source>
        <dbReference type="Proteomes" id="UP000053237"/>
    </source>
</evidence>
<dbReference type="OrthoDB" id="271080at2759"/>
<evidence type="ECO:0000313" key="1">
    <source>
        <dbReference type="EMBL" id="CCI10547.1"/>
    </source>
</evidence>
<accession>A0A024FUH5</accession>
<organism evidence="1 2">
    <name type="scientific">Albugo candida</name>
    <dbReference type="NCBI Taxonomy" id="65357"/>
    <lineage>
        <taxon>Eukaryota</taxon>
        <taxon>Sar</taxon>
        <taxon>Stramenopiles</taxon>
        <taxon>Oomycota</taxon>
        <taxon>Peronosporomycetes</taxon>
        <taxon>Albuginales</taxon>
        <taxon>Albuginaceae</taxon>
        <taxon>Albugo</taxon>
    </lineage>
</organism>
<dbReference type="AlphaFoldDB" id="A0A024FUH5"/>
<dbReference type="InParanoid" id="A0A024FUH5"/>
<dbReference type="EMBL" id="CAIX01000287">
    <property type="protein sequence ID" value="CCI10547.1"/>
    <property type="molecule type" value="Genomic_DNA"/>
</dbReference>
<dbReference type="Proteomes" id="UP000053237">
    <property type="component" value="Unassembled WGS sequence"/>
</dbReference>
<protein>
    <submittedName>
        <fullName evidence="1">Uncharacterized protein</fullName>
    </submittedName>
</protein>
<keyword evidence="2" id="KW-1185">Reference proteome</keyword>
<sequence>MEEDTNSFYFLEELPLSSRWNLLSVIIRSLRVYIYHHECVWKHIDLATLEIPYEAKNHLNVQRIDIKGFEAVDIYTAYRDFVQVYNMHIDELNT</sequence>
<proteinExistence type="predicted"/>
<name>A0A024FUH5_9STRA</name>